<evidence type="ECO:0000313" key="2">
    <source>
        <dbReference type="EMBL" id="KYO50284.1"/>
    </source>
</evidence>
<dbReference type="InterPro" id="IPR013096">
    <property type="entry name" value="Cupin_2"/>
</dbReference>
<dbReference type="AlphaFoldDB" id="A0A162K1D4"/>
<dbReference type="SUPFAM" id="SSF51182">
    <property type="entry name" value="RmlC-like cupins"/>
    <property type="match status" value="1"/>
</dbReference>
<dbReference type="EMBL" id="LPZR01000202">
    <property type="protein sequence ID" value="KYO50284.1"/>
    <property type="molecule type" value="Genomic_DNA"/>
</dbReference>
<proteinExistence type="predicted"/>
<dbReference type="InterPro" id="IPR011051">
    <property type="entry name" value="RmlC_Cupin_sf"/>
</dbReference>
<protein>
    <submittedName>
        <fullName evidence="2">Cupin</fullName>
    </submittedName>
</protein>
<dbReference type="Proteomes" id="UP000075787">
    <property type="component" value="Unassembled WGS sequence"/>
</dbReference>
<dbReference type="InterPro" id="IPR014710">
    <property type="entry name" value="RmlC-like_jellyroll"/>
</dbReference>
<name>A0A162K1D4_9PROT</name>
<feature type="domain" description="Cupin type-2" evidence="1">
    <location>
        <begin position="27"/>
        <end position="98"/>
    </location>
</feature>
<dbReference type="OrthoDB" id="9800684at2"/>
<evidence type="ECO:0000259" key="1">
    <source>
        <dbReference type="Pfam" id="PF07883"/>
    </source>
</evidence>
<comment type="caution">
    <text evidence="2">The sequence shown here is derived from an EMBL/GenBank/DDBJ whole genome shotgun (WGS) entry which is preliminary data.</text>
</comment>
<evidence type="ECO:0000313" key="3">
    <source>
        <dbReference type="Proteomes" id="UP000075787"/>
    </source>
</evidence>
<organism evidence="2 3">
    <name type="scientific">Tistrella mobilis</name>
    <dbReference type="NCBI Taxonomy" id="171437"/>
    <lineage>
        <taxon>Bacteria</taxon>
        <taxon>Pseudomonadati</taxon>
        <taxon>Pseudomonadota</taxon>
        <taxon>Alphaproteobacteria</taxon>
        <taxon>Geminicoccales</taxon>
        <taxon>Geminicoccaceae</taxon>
        <taxon>Tistrella</taxon>
    </lineage>
</organism>
<sequence length="101" mass="10950">MTDATTPARPQAVPTLQVDDDRVRVTLWSFAPGAETGSHRHELDYVVVPLANGRLRIEGPDGAARTVERSFGASYTGTAGTDHNVINDGDEPFAFVEIELR</sequence>
<gene>
    <name evidence="2" type="ORF">AUP44_13560</name>
</gene>
<dbReference type="RefSeq" id="WP_062768435.1">
    <property type="nucleotide sequence ID" value="NZ_CP121013.1"/>
</dbReference>
<dbReference type="Gene3D" id="2.60.120.10">
    <property type="entry name" value="Jelly Rolls"/>
    <property type="match status" value="1"/>
</dbReference>
<dbReference type="GeneID" id="97241403"/>
<accession>A0A162K1D4</accession>
<dbReference type="Pfam" id="PF07883">
    <property type="entry name" value="Cupin_2"/>
    <property type="match status" value="1"/>
</dbReference>
<reference evidence="2 3" key="1">
    <citation type="submission" date="2015-12" db="EMBL/GenBank/DDBJ databases">
        <title>Genome sequence of Tistrella mobilis MCCC 1A02139.</title>
        <authorList>
            <person name="Lu L."/>
            <person name="Lai Q."/>
            <person name="Shao Z."/>
            <person name="Qian P."/>
        </authorList>
    </citation>
    <scope>NUCLEOTIDE SEQUENCE [LARGE SCALE GENOMIC DNA]</scope>
    <source>
        <strain evidence="2 3">MCCC 1A02139</strain>
    </source>
</reference>
<dbReference type="CDD" id="cd06982">
    <property type="entry name" value="cupin_BauB-like"/>
    <property type="match status" value="1"/>
</dbReference>